<reference evidence="1" key="1">
    <citation type="submission" date="2019-08" db="EMBL/GenBank/DDBJ databases">
        <authorList>
            <person name="Kucharzyk K."/>
            <person name="Murdoch R.W."/>
            <person name="Higgins S."/>
            <person name="Loffler F."/>
        </authorList>
    </citation>
    <scope>NUCLEOTIDE SEQUENCE</scope>
</reference>
<dbReference type="Gene3D" id="1.10.132.100">
    <property type="match status" value="1"/>
</dbReference>
<evidence type="ECO:0000313" key="1">
    <source>
        <dbReference type="EMBL" id="MPM52514.1"/>
    </source>
</evidence>
<accession>A0A645ASE9</accession>
<proteinExistence type="predicted"/>
<dbReference type="InterPro" id="IPR013381">
    <property type="entry name" value="CRISPR-assoc_prot_Cse1"/>
</dbReference>
<dbReference type="EMBL" id="VSSQ01013897">
    <property type="protein sequence ID" value="MPM52514.1"/>
    <property type="molecule type" value="Genomic_DNA"/>
</dbReference>
<dbReference type="AlphaFoldDB" id="A0A645ASE9"/>
<comment type="caution">
    <text evidence="1">The sequence shown here is derived from an EMBL/GenBank/DDBJ whole genome shotgun (WGS) entry which is preliminary data.</text>
</comment>
<protein>
    <recommendedName>
        <fullName evidence="2">Type I-E CRISPR-associated protein Cse1/CasA</fullName>
    </recommendedName>
</protein>
<sequence length="536" mass="61279">MVEQEYNLLSEPWIMVMHPEGSIEKVSLTEVFTRADEFRRLAGELPTQDIAMLRLLLSILHTVLSRYDSGSEEVQVTSSDDAFARWKQVWKERRFPTKTINNYLSFYRDRFWLFDPVRPFFQVPENPIMSSATNCAADNLNQEISESGNKNTSRFFLQRTGEERTTLNYDEAARWLVCPMAYDTAVKPKGSKCRLAAFAATAAVGRNLFETLMLNLVMVDSRAERYLIECPTWESPFAKLAQYCPIPVPGNLSELYTLQTRRVILQRGHDRVTGYREICGDYFEDENAFIEPMTAWRPSKEREGCFLPVPPRPERQLWRDLSALLVRNEVEDTRPGVVRWQSDLLRKRLISENPVHLQTVSVEYDAMGYCIKNIVDDSVSFSADLLSEKGNSWVSAILQEVSVADAFAGQLAFLAECLAKSAGNAKADDEKATAKEHAYFAFDLPFREWLESIDPEHDEMTAKAEEWWQIAKRITRRIGLELVESAGPQALVGRTVIEKRGAREEEVTYSAPDAYNRFLIRTASRQTLLTGGKKND</sequence>
<dbReference type="CDD" id="cd09729">
    <property type="entry name" value="Cse1_I-E"/>
    <property type="match status" value="1"/>
</dbReference>
<dbReference type="NCBIfam" id="TIGR02547">
    <property type="entry name" value="casA_cse1"/>
    <property type="match status" value="1"/>
</dbReference>
<name>A0A645ASE9_9ZZZZ</name>
<gene>
    <name evidence="1" type="ORF">SDC9_99274</name>
</gene>
<dbReference type="Pfam" id="PF09481">
    <property type="entry name" value="CRISPR_Cse1"/>
    <property type="match status" value="1"/>
</dbReference>
<evidence type="ECO:0008006" key="2">
    <source>
        <dbReference type="Google" id="ProtNLM"/>
    </source>
</evidence>
<organism evidence="1">
    <name type="scientific">bioreactor metagenome</name>
    <dbReference type="NCBI Taxonomy" id="1076179"/>
    <lineage>
        <taxon>unclassified sequences</taxon>
        <taxon>metagenomes</taxon>
        <taxon>ecological metagenomes</taxon>
    </lineage>
</organism>